<dbReference type="PANTHER" id="PTHR18949">
    <property type="entry name" value="CALDESMON"/>
    <property type="match status" value="1"/>
</dbReference>
<dbReference type="Proteomes" id="UP000829720">
    <property type="component" value="Unassembled WGS sequence"/>
</dbReference>
<dbReference type="InterPro" id="IPR006018">
    <property type="entry name" value="Caldesmon_LSP"/>
</dbReference>
<feature type="compositionally biased region" description="Basic and acidic residues" evidence="1">
    <location>
        <begin position="434"/>
        <end position="447"/>
    </location>
</feature>
<feature type="compositionally biased region" description="Low complexity" evidence="1">
    <location>
        <begin position="290"/>
        <end position="302"/>
    </location>
</feature>
<feature type="region of interest" description="Disordered" evidence="1">
    <location>
        <begin position="419"/>
        <end position="470"/>
    </location>
</feature>
<evidence type="ECO:0000256" key="1">
    <source>
        <dbReference type="SAM" id="MobiDB-lite"/>
    </source>
</evidence>
<comment type="caution">
    <text evidence="2">The sequence shown here is derived from an EMBL/GenBank/DDBJ whole genome shotgun (WGS) entry which is preliminary data.</text>
</comment>
<dbReference type="InterPro" id="IPR002211">
    <property type="entry name" value="Lymphspecific"/>
</dbReference>
<feature type="compositionally biased region" description="Polar residues" evidence="1">
    <location>
        <begin position="419"/>
        <end position="429"/>
    </location>
</feature>
<dbReference type="Pfam" id="PF02029">
    <property type="entry name" value="Caldesmon"/>
    <property type="match status" value="1"/>
</dbReference>
<dbReference type="PANTHER" id="PTHR18949:SF1">
    <property type="entry name" value="LYMPHOCYTE-SPECIFIC PROTEIN 1"/>
    <property type="match status" value="1"/>
</dbReference>
<protein>
    <recommendedName>
        <fullName evidence="4">Non-muscle caldesmon</fullName>
    </recommendedName>
</protein>
<gene>
    <name evidence="2" type="ORF">AGOR_G00000820</name>
</gene>
<evidence type="ECO:0000313" key="2">
    <source>
        <dbReference type="EMBL" id="KAI1903964.1"/>
    </source>
</evidence>
<feature type="region of interest" description="Disordered" evidence="1">
    <location>
        <begin position="1"/>
        <end position="133"/>
    </location>
</feature>
<feature type="compositionally biased region" description="Basic and acidic residues" evidence="1">
    <location>
        <begin position="73"/>
        <end position="132"/>
    </location>
</feature>
<keyword evidence="3" id="KW-1185">Reference proteome</keyword>
<feature type="region of interest" description="Disordered" evidence="1">
    <location>
        <begin position="151"/>
        <end position="180"/>
    </location>
</feature>
<dbReference type="OrthoDB" id="9947942at2759"/>
<feature type="compositionally biased region" description="Basic and acidic residues" evidence="1">
    <location>
        <begin position="1"/>
        <end position="10"/>
    </location>
</feature>
<dbReference type="GO" id="GO:0003779">
    <property type="term" value="F:actin binding"/>
    <property type="evidence" value="ECO:0007669"/>
    <property type="project" value="InterPro"/>
</dbReference>
<evidence type="ECO:0008006" key="4">
    <source>
        <dbReference type="Google" id="ProtNLM"/>
    </source>
</evidence>
<dbReference type="EMBL" id="JAERUA010000001">
    <property type="protein sequence ID" value="KAI1903964.1"/>
    <property type="molecule type" value="Genomic_DNA"/>
</dbReference>
<dbReference type="AlphaFoldDB" id="A0A8T3E7I0"/>
<feature type="compositionally biased region" description="Basic and acidic residues" evidence="1">
    <location>
        <begin position="222"/>
        <end position="275"/>
    </location>
</feature>
<evidence type="ECO:0000313" key="3">
    <source>
        <dbReference type="Proteomes" id="UP000829720"/>
    </source>
</evidence>
<reference evidence="2" key="1">
    <citation type="submission" date="2021-01" db="EMBL/GenBank/DDBJ databases">
        <authorList>
            <person name="Zahm M."/>
            <person name="Roques C."/>
            <person name="Cabau C."/>
            <person name="Klopp C."/>
            <person name="Donnadieu C."/>
            <person name="Jouanno E."/>
            <person name="Lampietro C."/>
            <person name="Louis A."/>
            <person name="Herpin A."/>
            <person name="Echchiki A."/>
            <person name="Berthelot C."/>
            <person name="Parey E."/>
            <person name="Roest-Crollius H."/>
            <person name="Braasch I."/>
            <person name="Postlethwait J."/>
            <person name="Bobe J."/>
            <person name="Montfort J."/>
            <person name="Bouchez O."/>
            <person name="Begum T."/>
            <person name="Mejri S."/>
            <person name="Adams A."/>
            <person name="Chen W.-J."/>
            <person name="Guiguen Y."/>
        </authorList>
    </citation>
    <scope>NUCLEOTIDE SEQUENCE</scope>
    <source>
        <tissue evidence="2">Blood</tissue>
    </source>
</reference>
<name>A0A8T3E7I0_9TELE</name>
<organism evidence="2 3">
    <name type="scientific">Albula goreensis</name>
    <dbReference type="NCBI Taxonomy" id="1534307"/>
    <lineage>
        <taxon>Eukaryota</taxon>
        <taxon>Metazoa</taxon>
        <taxon>Chordata</taxon>
        <taxon>Craniata</taxon>
        <taxon>Vertebrata</taxon>
        <taxon>Euteleostomi</taxon>
        <taxon>Actinopterygii</taxon>
        <taxon>Neopterygii</taxon>
        <taxon>Teleostei</taxon>
        <taxon>Albuliformes</taxon>
        <taxon>Albulidae</taxon>
        <taxon>Albula</taxon>
    </lineage>
</organism>
<dbReference type="GO" id="GO:0007165">
    <property type="term" value="P:signal transduction"/>
    <property type="evidence" value="ECO:0007669"/>
    <property type="project" value="InterPro"/>
</dbReference>
<feature type="compositionally biased region" description="Polar residues" evidence="1">
    <location>
        <begin position="311"/>
        <end position="326"/>
    </location>
</feature>
<dbReference type="PRINTS" id="PR01083">
    <property type="entry name" value="LYMPHSPCIFIC"/>
</dbReference>
<sequence>MLHSGYEGELKPSCQQALEEDEGFSDWTQKLERRKQRRLEEQGQAEEEEEERRTGRRSRPPAASEQEEEEDEWERKESERRRRREHEEAAWRGREEVVKRDERMKVIKRAEEEEDPIRDRNESAKEKRKEVKVSYTSKVFLSQEVKHINGNGEAAGEEVTSHLIKTKRTPRSLSQALDGEEEAEVFLETEQKLEKIRKSHQEKETQELELLRQKQVEAEVELEELKKRREERRKVREEEERRREEEEHQRQMKEEEERRHMKEEIERRRMVAAERRMKHLSTSSAEGEEPFSPLSPKSPSFKGEGDDRGTAESSYSITERTESLNRSLKKSNSIKKTQPPLLTTRIDDKLEQYSHAIEEAKVSKQGAVDIPSPPEPVAAKKNLFEAGEAWNQNSVKSPSSKDAEGLKVGVADLITQWVKGSSDGSNRNSPAKPADVKAGDVLHKKNLWESITDGSSERSGSGVKGTPSGKRYKFVVTGHGKYEKILVNDAEYDEYMNGKSSKSPGAAHFYILLNI</sequence>
<proteinExistence type="predicted"/>
<accession>A0A8T3E7I0</accession>
<feature type="region of interest" description="Disordered" evidence="1">
    <location>
        <begin position="222"/>
        <end position="347"/>
    </location>
</feature>